<feature type="non-terminal residue" evidence="2">
    <location>
        <position position="108"/>
    </location>
</feature>
<evidence type="ECO:0000256" key="1">
    <source>
        <dbReference type="SAM" id="MobiDB-lite"/>
    </source>
</evidence>
<dbReference type="AlphaFoldDB" id="A0A0J7YPU7"/>
<organism evidence="2 3">
    <name type="scientific">Beta vulgaris subsp. vulgaris</name>
    <name type="common">Beet</name>
    <dbReference type="NCBI Taxonomy" id="3555"/>
    <lineage>
        <taxon>Eukaryota</taxon>
        <taxon>Viridiplantae</taxon>
        <taxon>Streptophyta</taxon>
        <taxon>Embryophyta</taxon>
        <taxon>Tracheophyta</taxon>
        <taxon>Spermatophyta</taxon>
        <taxon>Magnoliopsida</taxon>
        <taxon>eudicotyledons</taxon>
        <taxon>Gunneridae</taxon>
        <taxon>Pentapetalae</taxon>
        <taxon>Caryophyllales</taxon>
        <taxon>Chenopodiaceae</taxon>
        <taxon>Betoideae</taxon>
        <taxon>Beta</taxon>
    </lineage>
</organism>
<sequence>MPLGVCFVLAKYLQSRRPSAQPQLSAMNLLVQATRATDGVNPDSSSDEEDYNNGMMNRISAAVVTAQIKQESPTVDGVAASRAISTPVTPPPSTVRHSGTHECPYCPK</sequence>
<reference evidence="2 3" key="1">
    <citation type="journal article" date="2014" name="Nature">
        <title>The genome of the recently domesticated crop plant sugar beet (Beta vulgaris).</title>
        <authorList>
            <person name="Dohm J.C."/>
            <person name="Minoche A.E."/>
            <person name="Holtgrawe D."/>
            <person name="Capella-Gutierrez S."/>
            <person name="Zakrzewski F."/>
            <person name="Tafer H."/>
            <person name="Rupp O."/>
            <person name="Sorensen T.R."/>
            <person name="Stracke R."/>
            <person name="Reinhardt R."/>
            <person name="Goesmann A."/>
            <person name="Kraft T."/>
            <person name="Schulz B."/>
            <person name="Stadler P.F."/>
            <person name="Schmidt T."/>
            <person name="Gabaldon T."/>
            <person name="Lehrach H."/>
            <person name="Weisshaar B."/>
            <person name="Himmelbauer H."/>
        </authorList>
    </citation>
    <scope>NUCLEOTIDE SEQUENCE [LARGE SCALE GENOMIC DNA]</scope>
    <source>
        <tissue evidence="2">Taproot</tissue>
    </source>
</reference>
<name>A0A0J7YPU7_BETVV</name>
<accession>A0A0J7YPU7</accession>
<evidence type="ECO:0000313" key="2">
    <source>
        <dbReference type="EMBL" id="KMS65534.1"/>
    </source>
</evidence>
<proteinExistence type="predicted"/>
<keyword evidence="3" id="KW-1185">Reference proteome</keyword>
<protein>
    <submittedName>
        <fullName evidence="2">Uncharacterized protein</fullName>
    </submittedName>
</protein>
<feature type="region of interest" description="Disordered" evidence="1">
    <location>
        <begin position="74"/>
        <end position="108"/>
    </location>
</feature>
<evidence type="ECO:0000313" key="3">
    <source>
        <dbReference type="Proteomes" id="UP000035740"/>
    </source>
</evidence>
<dbReference type="EMBL" id="KQ107238">
    <property type="protein sequence ID" value="KMS65534.1"/>
    <property type="molecule type" value="Genomic_DNA"/>
</dbReference>
<dbReference type="Gramene" id="KMS65534">
    <property type="protein sequence ID" value="KMS65534"/>
    <property type="gene ID" value="BVRB_035010"/>
</dbReference>
<gene>
    <name evidence="2" type="ORF">BVRB_035010</name>
</gene>
<dbReference type="Proteomes" id="UP000035740">
    <property type="component" value="Unassembled WGS sequence"/>
</dbReference>